<proteinExistence type="inferred from homology"/>
<feature type="compositionally biased region" description="Low complexity" evidence="9">
    <location>
        <begin position="29"/>
        <end position="44"/>
    </location>
</feature>
<sequence>MDEDHYDTPWEFLVRPGSIRLSTAGMRLPGSSSPRGCDSSSSPSSPLPPQTSPSRLSNGNSPPNTQNHHVHQLTQQQFSPEHERNKRRTNEKRISLRVEKDKIQIDFRHDEDLMLEKGIDRIEAEKRLESTNLGDYLLRYRKEGSAALSLKGSTSVLHIKLERRDGQWIVGEGPTFRSISSAIQYYRRHPLPIRGAEHVLLNRNFSKTGGETRFDQKWELPDRKLVSTWDELMEIGDFILLGNFSYSKGLGNLMFQYAAMIALAQKYQALLPISEENLLRRAFDLQAIDCCTYKDLSLNFSWAQNLRKVEGYMQNWRWFYPGETVKLIREEFQFLPTIQQMSNDLIEEAKARWRLGRAERESGKDQMEIDYRLKFADEITDPIIVGIHVRRGLDLTFHYRNMKHGHKAAPRDYYEKTIQYFREKFQQLIFLISSDDLKWAKENLQETKPGEFFFLPRNTEREVGMSVLSSCDHLIISTGTFSWWAAFLADDEKNEAISSCAPPKTSTAGLIGDVGSESRQGAKNQTFRRQATSGRQILHRKVHVRLNSHDDYIPYQTKGEHLEKTAIGRQPWELNHVDIECTKKLGEGAFGEVHKGKLKLKVGKLVDVAVKLAKLEVLTKEQIKEIMREARLMRNFDNPNVVKFY</sequence>
<evidence type="ECO:0000256" key="5">
    <source>
        <dbReference type="PROSITE-ProRule" id="PRU00191"/>
    </source>
</evidence>
<dbReference type="PROSITE" id="PS50001">
    <property type="entry name" value="SH2"/>
    <property type="match status" value="1"/>
</dbReference>
<feature type="binding site" evidence="6">
    <location>
        <position position="611"/>
    </location>
    <ligand>
        <name>ATP</name>
        <dbReference type="ChEBI" id="CHEBI:30616"/>
    </ligand>
</feature>
<dbReference type="GO" id="GO:0004715">
    <property type="term" value="F:non-membrane spanning protein tyrosine kinase activity"/>
    <property type="evidence" value="ECO:0007669"/>
    <property type="project" value="UniProtKB-EC"/>
</dbReference>
<keyword evidence="8" id="KW-0812">Transmembrane</keyword>
<organism evidence="12 13">
    <name type="scientific">Mesorhabditis belari</name>
    <dbReference type="NCBI Taxonomy" id="2138241"/>
    <lineage>
        <taxon>Eukaryota</taxon>
        <taxon>Metazoa</taxon>
        <taxon>Ecdysozoa</taxon>
        <taxon>Nematoda</taxon>
        <taxon>Chromadorea</taxon>
        <taxon>Rhabditida</taxon>
        <taxon>Rhabditina</taxon>
        <taxon>Rhabditomorpha</taxon>
        <taxon>Rhabditoidea</taxon>
        <taxon>Rhabditidae</taxon>
        <taxon>Mesorhabditinae</taxon>
        <taxon>Mesorhabditis</taxon>
    </lineage>
</organism>
<feature type="domain" description="SH2" evidence="10">
    <location>
        <begin position="114"/>
        <end position="205"/>
    </location>
</feature>
<feature type="compositionally biased region" description="Polar residues" evidence="9">
    <location>
        <begin position="517"/>
        <end position="530"/>
    </location>
</feature>
<evidence type="ECO:0000256" key="1">
    <source>
        <dbReference type="ARBA" id="ARBA00022676"/>
    </source>
</evidence>
<evidence type="ECO:0000256" key="2">
    <source>
        <dbReference type="ARBA" id="ARBA00022679"/>
    </source>
</evidence>
<reference evidence="13" key="1">
    <citation type="submission" date="2024-02" db="UniProtKB">
        <authorList>
            <consortium name="WormBaseParasite"/>
        </authorList>
    </citation>
    <scope>IDENTIFICATION</scope>
</reference>
<protein>
    <recommendedName>
        <fullName evidence="7 8">Multifunctional fusion protein</fullName>
    </recommendedName>
    <domain>
        <recommendedName>
            <fullName evidence="7">Tyrosine-protein kinase</fullName>
            <ecNumber evidence="7">2.7.10.2</ecNumber>
        </recommendedName>
    </domain>
    <domain>
        <recommendedName>
            <fullName evidence="8">L-Fucosyltransferase</fullName>
            <ecNumber evidence="8">2.4.1.-</ecNumber>
        </recommendedName>
    </domain>
</protein>
<keyword evidence="5" id="KW-0727">SH2 domain</keyword>
<accession>A0AAF3FE10</accession>
<dbReference type="Pfam" id="PF00017">
    <property type="entry name" value="SH2"/>
    <property type="match status" value="1"/>
</dbReference>
<keyword evidence="6 7" id="KW-0067">ATP-binding</keyword>
<dbReference type="SUPFAM" id="SSF56112">
    <property type="entry name" value="Protein kinase-like (PK-like)"/>
    <property type="match status" value="1"/>
</dbReference>
<dbReference type="Gene3D" id="3.30.200.20">
    <property type="entry name" value="Phosphorylase Kinase, domain 1"/>
    <property type="match status" value="1"/>
</dbReference>
<feature type="compositionally biased region" description="Polar residues" evidence="9">
    <location>
        <begin position="58"/>
        <end position="79"/>
    </location>
</feature>
<dbReference type="Pfam" id="PF01531">
    <property type="entry name" value="Glyco_transf_11"/>
    <property type="match status" value="1"/>
</dbReference>
<dbReference type="CDD" id="cd11301">
    <property type="entry name" value="Fut1_Fut2_like"/>
    <property type="match status" value="1"/>
</dbReference>
<dbReference type="InterPro" id="IPR000980">
    <property type="entry name" value="SH2"/>
</dbReference>
<dbReference type="Gene3D" id="3.30.505.10">
    <property type="entry name" value="SH2 domain"/>
    <property type="match status" value="1"/>
</dbReference>
<comment type="subcellular location">
    <subcellularLocation>
        <location evidence="8">Golgi apparatus</location>
        <location evidence="8">Golgi stack membrane</location>
        <topology evidence="8">Single-pass type II membrane protein</topology>
    </subcellularLocation>
</comment>
<dbReference type="EC" id="2.4.1.-" evidence="8"/>
<comment type="similarity">
    <text evidence="8">Belongs to the glycosyltransferase 11 family.</text>
</comment>
<feature type="region of interest" description="Disordered" evidence="9">
    <location>
        <begin position="508"/>
        <end position="530"/>
    </location>
</feature>
<dbReference type="SUPFAM" id="SSF55550">
    <property type="entry name" value="SH2 domain"/>
    <property type="match status" value="1"/>
</dbReference>
<dbReference type="InterPro" id="IPR000719">
    <property type="entry name" value="Prot_kinase_dom"/>
</dbReference>
<dbReference type="WBParaSite" id="MBELARI_LOCUS5240.2">
    <property type="protein sequence ID" value="MBELARI_LOCUS5240.2"/>
    <property type="gene ID" value="MBELARI_LOCUS5240"/>
</dbReference>
<dbReference type="GO" id="GO:0005975">
    <property type="term" value="P:carbohydrate metabolic process"/>
    <property type="evidence" value="ECO:0007669"/>
    <property type="project" value="InterPro"/>
</dbReference>
<dbReference type="InterPro" id="IPR011009">
    <property type="entry name" value="Kinase-like_dom_sf"/>
</dbReference>
<keyword evidence="12" id="KW-1185">Reference proteome</keyword>
<keyword evidence="6 7" id="KW-0547">Nucleotide-binding</keyword>
<dbReference type="InterPro" id="IPR001245">
    <property type="entry name" value="Ser-Thr/Tyr_kinase_cat_dom"/>
</dbReference>
<evidence type="ECO:0000256" key="8">
    <source>
        <dbReference type="RuleBase" id="RU363129"/>
    </source>
</evidence>
<comment type="similarity">
    <text evidence="7">Belongs to the protein kinase superfamily. Tyr protein kinase family.</text>
</comment>
<keyword evidence="8" id="KW-0333">Golgi apparatus</keyword>
<dbReference type="EC" id="2.7.10.2" evidence="7"/>
<feature type="region of interest" description="Disordered" evidence="9">
    <location>
        <begin position="1"/>
        <end position="95"/>
    </location>
</feature>
<keyword evidence="8" id="KW-0735">Signal-anchor</keyword>
<keyword evidence="2 7" id="KW-0808">Transferase</keyword>
<dbReference type="PROSITE" id="PS00107">
    <property type="entry name" value="PROTEIN_KINASE_ATP"/>
    <property type="match status" value="1"/>
</dbReference>
<dbReference type="FunFam" id="3.30.200.20:FF:000518">
    <property type="entry name" value="Tyrosine-protein kinase"/>
    <property type="match status" value="1"/>
</dbReference>
<evidence type="ECO:0000256" key="7">
    <source>
        <dbReference type="RuleBase" id="RU362096"/>
    </source>
</evidence>
<evidence type="ECO:0000313" key="12">
    <source>
        <dbReference type="Proteomes" id="UP000887575"/>
    </source>
</evidence>
<keyword evidence="8" id="KW-0325">Glycoprotein</keyword>
<dbReference type="PROSITE" id="PS50011">
    <property type="entry name" value="PROTEIN_KINASE_DOM"/>
    <property type="match status" value="1"/>
</dbReference>
<evidence type="ECO:0000256" key="4">
    <source>
        <dbReference type="ARBA" id="ARBA00023137"/>
    </source>
</evidence>
<keyword evidence="3 7" id="KW-0418">Kinase</keyword>
<dbReference type="Proteomes" id="UP000887575">
    <property type="component" value="Unassembled WGS sequence"/>
</dbReference>
<dbReference type="GO" id="GO:0008107">
    <property type="term" value="F:galactoside 2-alpha-L-fucosyltransferase activity"/>
    <property type="evidence" value="ECO:0007669"/>
    <property type="project" value="InterPro"/>
</dbReference>
<dbReference type="PANTHER" id="PTHR11927">
    <property type="entry name" value="GALACTOSIDE 2-L-FUCOSYLTRANSFERASE"/>
    <property type="match status" value="1"/>
</dbReference>
<evidence type="ECO:0000313" key="13">
    <source>
        <dbReference type="WBParaSite" id="MBELARI_LOCUS5240.2"/>
    </source>
</evidence>
<evidence type="ECO:0000256" key="9">
    <source>
        <dbReference type="SAM" id="MobiDB-lite"/>
    </source>
</evidence>
<dbReference type="InterPro" id="IPR036860">
    <property type="entry name" value="SH2_dom_sf"/>
</dbReference>
<feature type="domain" description="Protein kinase" evidence="11">
    <location>
        <begin position="579"/>
        <end position="645"/>
    </location>
</feature>
<evidence type="ECO:0000259" key="11">
    <source>
        <dbReference type="PROSITE" id="PS50011"/>
    </source>
</evidence>
<dbReference type="GO" id="GO:0005524">
    <property type="term" value="F:ATP binding"/>
    <property type="evidence" value="ECO:0007669"/>
    <property type="project" value="UniProtKB-UniRule"/>
</dbReference>
<dbReference type="AlphaFoldDB" id="A0AAF3FE10"/>
<comment type="pathway">
    <text evidence="8">Protein modification; protein glycosylation.</text>
</comment>
<keyword evidence="4 7" id="KW-0829">Tyrosine-protein kinase</keyword>
<dbReference type="InterPro" id="IPR002516">
    <property type="entry name" value="Glyco_trans_11"/>
</dbReference>
<evidence type="ECO:0000259" key="10">
    <source>
        <dbReference type="PROSITE" id="PS50001"/>
    </source>
</evidence>
<name>A0AAF3FE10_9BILA</name>
<keyword evidence="1 8" id="KW-0328">Glycosyltransferase</keyword>
<evidence type="ECO:0000256" key="6">
    <source>
        <dbReference type="PROSITE-ProRule" id="PRU10141"/>
    </source>
</evidence>
<dbReference type="PANTHER" id="PTHR11927:SF9">
    <property type="entry name" value="L-FUCOSYLTRANSFERASE"/>
    <property type="match status" value="1"/>
</dbReference>
<dbReference type="GO" id="GO:0032580">
    <property type="term" value="C:Golgi cisterna membrane"/>
    <property type="evidence" value="ECO:0007669"/>
    <property type="project" value="UniProtKB-SubCell"/>
</dbReference>
<dbReference type="InterPro" id="IPR017441">
    <property type="entry name" value="Protein_kinase_ATP_BS"/>
</dbReference>
<dbReference type="SMART" id="SM00252">
    <property type="entry name" value="SH2"/>
    <property type="match status" value="1"/>
</dbReference>
<comment type="catalytic activity">
    <reaction evidence="7">
        <text>L-tyrosyl-[protein] + ATP = O-phospho-L-tyrosyl-[protein] + ADP + H(+)</text>
        <dbReference type="Rhea" id="RHEA:10596"/>
        <dbReference type="Rhea" id="RHEA-COMP:10136"/>
        <dbReference type="Rhea" id="RHEA-COMP:20101"/>
        <dbReference type="ChEBI" id="CHEBI:15378"/>
        <dbReference type="ChEBI" id="CHEBI:30616"/>
        <dbReference type="ChEBI" id="CHEBI:46858"/>
        <dbReference type="ChEBI" id="CHEBI:61978"/>
        <dbReference type="ChEBI" id="CHEBI:456216"/>
        <dbReference type="EC" id="2.7.10.2"/>
    </reaction>
</comment>
<evidence type="ECO:0000256" key="3">
    <source>
        <dbReference type="ARBA" id="ARBA00022777"/>
    </source>
</evidence>
<dbReference type="Pfam" id="PF07714">
    <property type="entry name" value="PK_Tyr_Ser-Thr"/>
    <property type="match status" value="1"/>
</dbReference>